<keyword evidence="1" id="KW-1133">Transmembrane helix</keyword>
<feature type="transmembrane region" description="Helical" evidence="1">
    <location>
        <begin position="7"/>
        <end position="29"/>
    </location>
</feature>
<evidence type="ECO:0000313" key="3">
    <source>
        <dbReference type="Proteomes" id="UP001075225"/>
    </source>
</evidence>
<proteinExistence type="predicted"/>
<keyword evidence="1" id="KW-0812">Transmembrane</keyword>
<feature type="transmembrane region" description="Helical" evidence="1">
    <location>
        <begin position="35"/>
        <end position="53"/>
    </location>
</feature>
<name>A0A9Q4PS23_9BACT</name>
<feature type="transmembrane region" description="Helical" evidence="1">
    <location>
        <begin position="65"/>
        <end position="85"/>
    </location>
</feature>
<reference evidence="2" key="1">
    <citation type="submission" date="2022-12" db="EMBL/GenBank/DDBJ databases">
        <title>Species Delineation and Comparative Genomics within the Campylobacter ureolyticus Complex.</title>
        <authorList>
            <person name="Maki J."/>
            <person name="Howard M."/>
            <person name="Connelly S."/>
            <person name="Hardy D.J."/>
            <person name="Cameron A."/>
        </authorList>
    </citation>
    <scope>NUCLEOTIDE SEQUENCE</scope>
    <source>
        <strain evidence="2">URMC_787</strain>
    </source>
</reference>
<dbReference type="Proteomes" id="UP001075225">
    <property type="component" value="Unassembled WGS sequence"/>
</dbReference>
<protein>
    <submittedName>
        <fullName evidence="2">Uncharacterized protein</fullName>
    </submittedName>
</protein>
<accession>A0A9Q4PS23</accession>
<feature type="transmembrane region" description="Helical" evidence="1">
    <location>
        <begin position="91"/>
        <end position="111"/>
    </location>
</feature>
<dbReference type="AlphaFoldDB" id="A0A9Q4PS23"/>
<organism evidence="2 3">
    <name type="scientific">Campylobacter ureolyticus</name>
    <dbReference type="NCBI Taxonomy" id="827"/>
    <lineage>
        <taxon>Bacteria</taxon>
        <taxon>Pseudomonadati</taxon>
        <taxon>Campylobacterota</taxon>
        <taxon>Epsilonproteobacteria</taxon>
        <taxon>Campylobacterales</taxon>
        <taxon>Campylobacteraceae</taxon>
        <taxon>Campylobacter</taxon>
    </lineage>
</organism>
<dbReference type="EMBL" id="JAPXGO010000003">
    <property type="protein sequence ID" value="MCZ6159758.1"/>
    <property type="molecule type" value="Genomic_DNA"/>
</dbReference>
<dbReference type="RefSeq" id="WP_269484634.1">
    <property type="nucleotide sequence ID" value="NZ_JAPXGO010000003.1"/>
</dbReference>
<evidence type="ECO:0000313" key="2">
    <source>
        <dbReference type="EMBL" id="MCZ6159758.1"/>
    </source>
</evidence>
<comment type="caution">
    <text evidence="2">The sequence shown here is derived from an EMBL/GenBank/DDBJ whole genome shotgun (WGS) entry which is preliminary data.</text>
</comment>
<keyword evidence="1" id="KW-0472">Membrane</keyword>
<gene>
    <name evidence="2" type="ORF">O6B32_04610</name>
</gene>
<evidence type="ECO:0000256" key="1">
    <source>
        <dbReference type="SAM" id="Phobius"/>
    </source>
</evidence>
<sequence>MRNFKVATIILWIICLFLNTLSLLGFANFSGKETAIIWFFISILTCVFIYDKIYNKIYNKILSRVLISLVAFFGGFFTYFLYYGFYDLNSIYMGVISLIITFSLSLGVGVLI</sequence>